<dbReference type="GO" id="GO:0051536">
    <property type="term" value="F:iron-sulfur cluster binding"/>
    <property type="evidence" value="ECO:0007669"/>
    <property type="project" value="UniProtKB-KW"/>
</dbReference>
<protein>
    <recommendedName>
        <fullName evidence="5">Radical SAM core domain-containing protein</fullName>
    </recommendedName>
</protein>
<dbReference type="InterPro" id="IPR007197">
    <property type="entry name" value="rSAM"/>
</dbReference>
<gene>
    <name evidence="6" type="ORF">S01H1_46462</name>
</gene>
<dbReference type="Pfam" id="PF04055">
    <property type="entry name" value="Radical_SAM"/>
    <property type="match status" value="1"/>
</dbReference>
<dbReference type="EMBL" id="BARS01029753">
    <property type="protein sequence ID" value="GAG08144.1"/>
    <property type="molecule type" value="Genomic_DNA"/>
</dbReference>
<dbReference type="SUPFAM" id="SSF102114">
    <property type="entry name" value="Radical SAM enzymes"/>
    <property type="match status" value="1"/>
</dbReference>
<keyword evidence="4" id="KW-0411">Iron-sulfur</keyword>
<evidence type="ECO:0000256" key="2">
    <source>
        <dbReference type="ARBA" id="ARBA00022723"/>
    </source>
</evidence>
<dbReference type="PANTHER" id="PTHR11228">
    <property type="entry name" value="RADICAL SAM DOMAIN PROTEIN"/>
    <property type="match status" value="1"/>
</dbReference>
<dbReference type="GO" id="GO:0003824">
    <property type="term" value="F:catalytic activity"/>
    <property type="evidence" value="ECO:0007669"/>
    <property type="project" value="InterPro"/>
</dbReference>
<evidence type="ECO:0000256" key="1">
    <source>
        <dbReference type="ARBA" id="ARBA00022691"/>
    </source>
</evidence>
<evidence type="ECO:0000259" key="5">
    <source>
        <dbReference type="PROSITE" id="PS51918"/>
    </source>
</evidence>
<dbReference type="AlphaFoldDB" id="X0UQM9"/>
<accession>X0UQM9</accession>
<keyword evidence="2" id="KW-0479">Metal-binding</keyword>
<dbReference type="SFLD" id="SFLDS00029">
    <property type="entry name" value="Radical_SAM"/>
    <property type="match status" value="1"/>
</dbReference>
<dbReference type="GO" id="GO:0046872">
    <property type="term" value="F:metal ion binding"/>
    <property type="evidence" value="ECO:0007669"/>
    <property type="project" value="UniProtKB-KW"/>
</dbReference>
<comment type="caution">
    <text evidence="6">The sequence shown here is derived from an EMBL/GenBank/DDBJ whole genome shotgun (WGS) entry which is preliminary data.</text>
</comment>
<dbReference type="PROSITE" id="PS51918">
    <property type="entry name" value="RADICAL_SAM"/>
    <property type="match status" value="1"/>
</dbReference>
<dbReference type="Gene3D" id="3.20.20.70">
    <property type="entry name" value="Aldolase class I"/>
    <property type="match status" value="1"/>
</dbReference>
<reference evidence="6" key="1">
    <citation type="journal article" date="2014" name="Front. Microbiol.">
        <title>High frequency of phylogenetically diverse reductive dehalogenase-homologous genes in deep subseafloor sedimentary metagenomes.</title>
        <authorList>
            <person name="Kawai M."/>
            <person name="Futagami T."/>
            <person name="Toyoda A."/>
            <person name="Takaki Y."/>
            <person name="Nishi S."/>
            <person name="Hori S."/>
            <person name="Arai W."/>
            <person name="Tsubouchi T."/>
            <person name="Morono Y."/>
            <person name="Uchiyama I."/>
            <person name="Ito T."/>
            <person name="Fujiyama A."/>
            <person name="Inagaki F."/>
            <person name="Takami H."/>
        </authorList>
    </citation>
    <scope>NUCLEOTIDE SEQUENCE</scope>
    <source>
        <strain evidence="6">Expedition CK06-06</strain>
    </source>
</reference>
<proteinExistence type="predicted"/>
<dbReference type="GO" id="GO:0006783">
    <property type="term" value="P:heme biosynthetic process"/>
    <property type="evidence" value="ECO:0007669"/>
    <property type="project" value="TreeGrafter"/>
</dbReference>
<dbReference type="SFLD" id="SFLDG01067">
    <property type="entry name" value="SPASM/twitch_domain_containing"/>
    <property type="match status" value="1"/>
</dbReference>
<keyword evidence="3" id="KW-0408">Iron</keyword>
<evidence type="ECO:0000256" key="3">
    <source>
        <dbReference type="ARBA" id="ARBA00023004"/>
    </source>
</evidence>
<organism evidence="6">
    <name type="scientific">marine sediment metagenome</name>
    <dbReference type="NCBI Taxonomy" id="412755"/>
    <lineage>
        <taxon>unclassified sequences</taxon>
        <taxon>metagenomes</taxon>
        <taxon>ecological metagenomes</taxon>
    </lineage>
</organism>
<keyword evidence="1" id="KW-0949">S-adenosyl-L-methionine</keyword>
<feature type="domain" description="Radical SAM core" evidence="5">
    <location>
        <begin position="131"/>
        <end position="231"/>
    </location>
</feature>
<dbReference type="PANTHER" id="PTHR11228:SF7">
    <property type="entry name" value="PQQA PEPTIDE CYCLASE"/>
    <property type="match status" value="1"/>
</dbReference>
<dbReference type="CDD" id="cd01335">
    <property type="entry name" value="Radical_SAM"/>
    <property type="match status" value="1"/>
</dbReference>
<name>X0UQM9_9ZZZZ</name>
<dbReference type="InterPro" id="IPR050377">
    <property type="entry name" value="Radical_SAM_PqqE_MftC-like"/>
</dbReference>
<sequence length="231" mass="25852">MVGFREKFRRLFAGAEGVRPGIYHYRRELGDRQMRLHLRVDPDGQGLLTVNAAGVLHLNATAAELMKHVLDGETKQQAVAAVRKVYRAKPGEVEADYDRIDKVIRHLETTEDACPILNLDAPTVQPFGRKVSAPYRADLALTYECNNKCGHCYVARKPEEVKPLDLADWKRVLEELWAVGVPHVCFTGGEATLSPHLVELVEKAEDIGIITGLLTNGRKLADREYVRKLCA</sequence>
<evidence type="ECO:0000256" key="4">
    <source>
        <dbReference type="ARBA" id="ARBA00023014"/>
    </source>
</evidence>
<dbReference type="InterPro" id="IPR058240">
    <property type="entry name" value="rSAM_sf"/>
</dbReference>
<evidence type="ECO:0000313" key="6">
    <source>
        <dbReference type="EMBL" id="GAG08144.1"/>
    </source>
</evidence>
<dbReference type="InterPro" id="IPR013785">
    <property type="entry name" value="Aldolase_TIM"/>
</dbReference>
<feature type="non-terminal residue" evidence="6">
    <location>
        <position position="231"/>
    </location>
</feature>